<evidence type="ECO:0000256" key="6">
    <source>
        <dbReference type="ARBA" id="ARBA00023273"/>
    </source>
</evidence>
<dbReference type="GO" id="GO:0016020">
    <property type="term" value="C:membrane"/>
    <property type="evidence" value="ECO:0007669"/>
    <property type="project" value="TreeGrafter"/>
</dbReference>
<comment type="subcellular location">
    <subcellularLocation>
        <location evidence="1">Cell projection</location>
        <location evidence="1">Cilium</location>
    </subcellularLocation>
    <subcellularLocation>
        <location evidence="2">Cytoplasm</location>
        <location evidence="2">Cytoskeleton</location>
    </subcellularLocation>
</comment>
<dbReference type="GO" id="GO:1905515">
    <property type="term" value="P:non-motile cilium assembly"/>
    <property type="evidence" value="ECO:0007669"/>
    <property type="project" value="InterPro"/>
</dbReference>
<dbReference type="Pfam" id="PF14783">
    <property type="entry name" value="BBS2_Mid"/>
    <property type="match status" value="1"/>
</dbReference>
<dbReference type="WBParaSite" id="DME_0001048801-mRNA-1">
    <property type="protein sequence ID" value="DME_0001048801-mRNA-1"/>
    <property type="gene ID" value="DME_0001048801"/>
</dbReference>
<evidence type="ECO:0000256" key="5">
    <source>
        <dbReference type="ARBA" id="ARBA00023212"/>
    </source>
</evidence>
<evidence type="ECO:0000259" key="8">
    <source>
        <dbReference type="Pfam" id="PF14782"/>
    </source>
</evidence>
<dbReference type="PANTHER" id="PTHR32465">
    <property type="entry name" value="BARDET-BIEDL SYNDROME 2 PROTEIN"/>
    <property type="match status" value="1"/>
</dbReference>
<keyword evidence="14" id="KW-1185">Reference proteome</keyword>
<dbReference type="OrthoDB" id="2120021at2759"/>
<evidence type="ECO:0000259" key="10">
    <source>
        <dbReference type="Pfam" id="PF23350"/>
    </source>
</evidence>
<feature type="domain" description="Ciliary BBSome complex subunit 2 N-terminal" evidence="7">
    <location>
        <begin position="45"/>
        <end position="106"/>
    </location>
</feature>
<dbReference type="InterPro" id="IPR029430">
    <property type="entry name" value="BBS2_N"/>
</dbReference>
<evidence type="ECO:0000313" key="13">
    <source>
        <dbReference type="Proteomes" id="UP000038040"/>
    </source>
</evidence>
<reference evidence="12 14" key="2">
    <citation type="submission" date="2018-11" db="EMBL/GenBank/DDBJ databases">
        <authorList>
            <consortium name="Pathogen Informatics"/>
        </authorList>
    </citation>
    <scope>NUCLEOTIDE SEQUENCE [LARGE SCALE GENOMIC DNA]</scope>
</reference>
<dbReference type="PANTHER" id="PTHR32465:SF0">
    <property type="entry name" value="BARDET-BIEDL SYNDROME 2 PROTEIN"/>
    <property type="match status" value="1"/>
</dbReference>
<keyword evidence="6" id="KW-0966">Cell projection</keyword>
<proteinExistence type="predicted"/>
<dbReference type="InterPro" id="IPR015943">
    <property type="entry name" value="WD40/YVTN_repeat-like_dom_sf"/>
</dbReference>
<evidence type="ECO:0000259" key="9">
    <source>
        <dbReference type="Pfam" id="PF14783"/>
    </source>
</evidence>
<dbReference type="EMBL" id="UYYG01000226">
    <property type="protein sequence ID" value="VDN53969.1"/>
    <property type="molecule type" value="Genomic_DNA"/>
</dbReference>
<dbReference type="GO" id="GO:0036064">
    <property type="term" value="C:ciliary basal body"/>
    <property type="evidence" value="ECO:0007669"/>
    <property type="project" value="TreeGrafter"/>
</dbReference>
<reference evidence="15" key="1">
    <citation type="submission" date="2016-04" db="UniProtKB">
        <authorList>
            <consortium name="WormBaseParasite"/>
        </authorList>
    </citation>
    <scope>IDENTIFICATION</scope>
</reference>
<evidence type="ECO:0000313" key="15">
    <source>
        <dbReference type="WBParaSite" id="DME_0001048801-mRNA-1"/>
    </source>
</evidence>
<keyword evidence="3" id="KW-0963">Cytoplasm</keyword>
<protein>
    <submittedName>
        <fullName evidence="15">Bardet-Biedl syndrome 2 protein homolog</fullName>
    </submittedName>
</protein>
<feature type="domain" description="BBS2 platform" evidence="10">
    <location>
        <begin position="416"/>
        <end position="502"/>
    </location>
</feature>
<accession>A0A158Q6M4</accession>
<feature type="domain" description="Ciliary BBSome complex subunit 2 middle region" evidence="9">
    <location>
        <begin position="144"/>
        <end position="247"/>
    </location>
</feature>
<evidence type="ECO:0000256" key="1">
    <source>
        <dbReference type="ARBA" id="ARBA00004138"/>
    </source>
</evidence>
<name>A0A158Q6M4_DRAME</name>
<dbReference type="InterPro" id="IPR036322">
    <property type="entry name" value="WD40_repeat_dom_sf"/>
</dbReference>
<dbReference type="Pfam" id="PF23353">
    <property type="entry name" value="BBS2_hp"/>
    <property type="match status" value="1"/>
</dbReference>
<dbReference type="InterPro" id="IPR055380">
    <property type="entry name" value="BBS2_hp_dom"/>
</dbReference>
<organism evidence="13 15">
    <name type="scientific">Dracunculus medinensis</name>
    <name type="common">Guinea worm</name>
    <dbReference type="NCBI Taxonomy" id="318479"/>
    <lineage>
        <taxon>Eukaryota</taxon>
        <taxon>Metazoa</taxon>
        <taxon>Ecdysozoa</taxon>
        <taxon>Nematoda</taxon>
        <taxon>Chromadorea</taxon>
        <taxon>Rhabditida</taxon>
        <taxon>Spirurina</taxon>
        <taxon>Dracunculoidea</taxon>
        <taxon>Dracunculidae</taxon>
        <taxon>Dracunculus</taxon>
    </lineage>
</organism>
<evidence type="ECO:0000256" key="3">
    <source>
        <dbReference type="ARBA" id="ARBA00022490"/>
    </source>
</evidence>
<dbReference type="GO" id="GO:0031514">
    <property type="term" value="C:motile cilium"/>
    <property type="evidence" value="ECO:0007669"/>
    <property type="project" value="TreeGrafter"/>
</dbReference>
<dbReference type="Gene3D" id="2.130.10.10">
    <property type="entry name" value="YVTN repeat-like/Quinoprotein amine dehydrogenase"/>
    <property type="match status" value="1"/>
</dbReference>
<dbReference type="InterPro" id="IPR029429">
    <property type="entry name" value="BBS2_Mid"/>
</dbReference>
<dbReference type="GO" id="GO:0034464">
    <property type="term" value="C:BBSome"/>
    <property type="evidence" value="ECO:0007669"/>
    <property type="project" value="InterPro"/>
</dbReference>
<dbReference type="Pfam" id="PF14782">
    <property type="entry name" value="BBS2_GAE"/>
    <property type="match status" value="1"/>
</dbReference>
<dbReference type="AlphaFoldDB" id="A0A158Q6M4"/>
<gene>
    <name evidence="12" type="ORF">DME_LOCUS3942</name>
</gene>
<dbReference type="SUPFAM" id="SSF50978">
    <property type="entry name" value="WD40 repeat-like"/>
    <property type="match status" value="1"/>
</dbReference>
<keyword evidence="4" id="KW-0969">Cilium</keyword>
<dbReference type="Pfam" id="PF14781">
    <property type="entry name" value="BBS2_N"/>
    <property type="match status" value="1"/>
</dbReference>
<feature type="domain" description="BBS2 hairpin" evidence="11">
    <location>
        <begin position="514"/>
        <end position="611"/>
    </location>
</feature>
<dbReference type="Pfam" id="PF23350">
    <property type="entry name" value="BBS2_pf"/>
    <property type="match status" value="1"/>
</dbReference>
<evidence type="ECO:0000256" key="2">
    <source>
        <dbReference type="ARBA" id="ARBA00004245"/>
    </source>
</evidence>
<evidence type="ECO:0000313" key="14">
    <source>
        <dbReference type="Proteomes" id="UP000274756"/>
    </source>
</evidence>
<dbReference type="Proteomes" id="UP000274756">
    <property type="component" value="Unassembled WGS sequence"/>
</dbReference>
<evidence type="ECO:0000256" key="4">
    <source>
        <dbReference type="ARBA" id="ARBA00023069"/>
    </source>
</evidence>
<evidence type="ECO:0000259" key="7">
    <source>
        <dbReference type="Pfam" id="PF14781"/>
    </source>
</evidence>
<dbReference type="InterPro" id="IPR016616">
    <property type="entry name" value="Bardet-Biedl_syndrome_2_prot"/>
</dbReference>
<dbReference type="GO" id="GO:0043005">
    <property type="term" value="C:neuron projection"/>
    <property type="evidence" value="ECO:0007669"/>
    <property type="project" value="TreeGrafter"/>
</dbReference>
<dbReference type="Proteomes" id="UP000038040">
    <property type="component" value="Unplaced"/>
</dbReference>
<evidence type="ECO:0000259" key="11">
    <source>
        <dbReference type="Pfam" id="PF23353"/>
    </source>
</evidence>
<feature type="domain" description="BBS2 GAE" evidence="8">
    <location>
        <begin position="362"/>
        <end position="394"/>
    </location>
</feature>
<dbReference type="InterPro" id="IPR055379">
    <property type="entry name" value="BBS2_pf_dom"/>
</dbReference>
<keyword evidence="5" id="KW-0206">Cytoskeleton</keyword>
<dbReference type="STRING" id="318479.A0A158Q6M4"/>
<evidence type="ECO:0000313" key="12">
    <source>
        <dbReference type="EMBL" id="VDN53969.1"/>
    </source>
</evidence>
<sequence>MILKALDSFDVSHQIIAKCAHSGIIDESAKSQFIFATTTNKIMVHESDTSLNINDRIQALVIAPLDTSYDVIIVGTTSCILAYDFQRNSSLFQRDIVDGINCIKVGSFSLYDSIIMCGGNCAIWGLDKGGNDLFWTVTGDNVLSLCFCDVDNDGINELIVGSEDFDIRIFKSDLLLYELNETDAVIYLQDLKHERFAYALANGTIGVYKEETRLWRIKSKNQCMAFTVFPDSESLVCAWVFGKIDIRNVENGDITAKESFKGKVANIYTVNNKLVVAMQDGNVRTFEMADSEIGVIADQTILHELGLKKNSLLIELSNYEQCHNDQNDLESKETTVEIEKRIPANTHLETYLTVNWDLVPPSVELQISLSNEAIVRAVIIFAEGIFGGESFTVTQLHIFELTRTLPRFAMFAVCVEDAPEPEGIAEFIINEKPIRLASWINENFLLHDEITSDPDSALAVKFYSLRTKELLFITMDCSGKVVIRNNDMELVGNVVQSIAEYFSLEALSTKANFPFEMKNILEICEKFREAQLIRDRLNADVAEKTGFIKEMIVRAEDARIIGQKGMMKRYYIRLNMLEEEVISGHRIRCNNYNELLKTLRDLNKFIEKAARLRAGAPASRVVAALRNAIAHENFDMMHKIIFYGV</sequence>
<dbReference type="InterPro" id="IPR029333">
    <property type="entry name" value="BBS2_GAE_dom"/>
</dbReference>